<dbReference type="Proteomes" id="UP001501343">
    <property type="component" value="Unassembled WGS sequence"/>
</dbReference>
<evidence type="ECO:0000256" key="1">
    <source>
        <dbReference type="SAM" id="MobiDB-lite"/>
    </source>
</evidence>
<evidence type="ECO:0000313" key="2">
    <source>
        <dbReference type="EMBL" id="GAA1915336.1"/>
    </source>
</evidence>
<organism evidence="2 3">
    <name type="scientific">Microbacterium aoyamense</name>
    <dbReference type="NCBI Taxonomy" id="344166"/>
    <lineage>
        <taxon>Bacteria</taxon>
        <taxon>Bacillati</taxon>
        <taxon>Actinomycetota</taxon>
        <taxon>Actinomycetes</taxon>
        <taxon>Micrococcales</taxon>
        <taxon>Microbacteriaceae</taxon>
        <taxon>Microbacterium</taxon>
    </lineage>
</organism>
<dbReference type="InterPro" id="IPR009045">
    <property type="entry name" value="Zn_M74/Hedgehog-like"/>
</dbReference>
<dbReference type="Gene3D" id="3.30.1380.10">
    <property type="match status" value="1"/>
</dbReference>
<dbReference type="SUPFAM" id="SSF55166">
    <property type="entry name" value="Hedgehog/DD-peptidase"/>
    <property type="match status" value="1"/>
</dbReference>
<name>A0ABN2P9I9_9MICO</name>
<keyword evidence="3" id="KW-1185">Reference proteome</keyword>
<protein>
    <recommendedName>
        <fullName evidence="4">Endolysin</fullName>
    </recommendedName>
</protein>
<sequence>MGGYGNGQVPLGQLVYIGPEHYLLPGVNAHWQGLVGEARASYGVTLRITGGWNGYRPLAAQEQYLRDNYTAHVLPVAGYEYYWGGRWWKRRPGKPKAAKPGTSPHGAYGAVDVANWRDLARTEREAWAIFAALCAKWRFATQRVPGELWHIEFTGDPWAIPSWAGSGSNTFEPNPEPEPQSEEDDDMPKNSLATYRNDTTSPKPTYTALVYNAGSGFNVEFTNGANDTPFTDGYLANLRASHDTGPAFATSKGAADVIKAACAKVLAGG</sequence>
<proteinExistence type="predicted"/>
<evidence type="ECO:0000313" key="3">
    <source>
        <dbReference type="Proteomes" id="UP001501343"/>
    </source>
</evidence>
<dbReference type="EMBL" id="BAAAOF010000002">
    <property type="protein sequence ID" value="GAA1915336.1"/>
    <property type="molecule type" value="Genomic_DNA"/>
</dbReference>
<dbReference type="RefSeq" id="WP_248145016.1">
    <property type="nucleotide sequence ID" value="NZ_BAAAOF010000002.1"/>
</dbReference>
<gene>
    <name evidence="2" type="ORF">GCM10009775_04760</name>
</gene>
<evidence type="ECO:0008006" key="4">
    <source>
        <dbReference type="Google" id="ProtNLM"/>
    </source>
</evidence>
<accession>A0ABN2P9I9</accession>
<feature type="region of interest" description="Disordered" evidence="1">
    <location>
        <begin position="164"/>
        <end position="198"/>
    </location>
</feature>
<reference evidence="2 3" key="1">
    <citation type="journal article" date="2019" name="Int. J. Syst. Evol. Microbiol.">
        <title>The Global Catalogue of Microorganisms (GCM) 10K type strain sequencing project: providing services to taxonomists for standard genome sequencing and annotation.</title>
        <authorList>
            <consortium name="The Broad Institute Genomics Platform"/>
            <consortium name="The Broad Institute Genome Sequencing Center for Infectious Disease"/>
            <person name="Wu L."/>
            <person name="Ma J."/>
        </authorList>
    </citation>
    <scope>NUCLEOTIDE SEQUENCE [LARGE SCALE GENOMIC DNA]</scope>
    <source>
        <strain evidence="2 3">JCM 14900</strain>
    </source>
</reference>
<comment type="caution">
    <text evidence="2">The sequence shown here is derived from an EMBL/GenBank/DDBJ whole genome shotgun (WGS) entry which is preliminary data.</text>
</comment>